<evidence type="ECO:0000256" key="10">
    <source>
        <dbReference type="SAM" id="Phobius"/>
    </source>
</evidence>
<dbReference type="Proteomes" id="UP000004095">
    <property type="component" value="Unassembled WGS sequence"/>
</dbReference>
<keyword evidence="12" id="KW-1185">Reference proteome</keyword>
<name>A1ZYL3_MICM2</name>
<comment type="similarity">
    <text evidence="2">Belongs to the DcuA/DcuB transporter (TC 2.A.13.1) family.</text>
</comment>
<keyword evidence="5" id="KW-0997">Cell inner membrane</keyword>
<dbReference type="GO" id="GO:0015556">
    <property type="term" value="F:C4-dicarboxylate transmembrane transporter activity"/>
    <property type="evidence" value="ECO:0007669"/>
    <property type="project" value="InterPro"/>
</dbReference>
<dbReference type="AlphaFoldDB" id="A1ZYL3"/>
<dbReference type="PANTHER" id="PTHR36106:SF2">
    <property type="entry name" value="C4-DICARBOXYLATE TRANSPORTER DCUA"/>
    <property type="match status" value="1"/>
</dbReference>
<comment type="caution">
    <text evidence="11">The sequence shown here is derived from an EMBL/GenBank/DDBJ whole genome shotgun (WGS) entry which is preliminary data.</text>
</comment>
<sequence>MLAAVEMNDTGTTKIGKYVFDHSFIIPGIATIIAAVIIGFALGSITL</sequence>
<evidence type="ECO:0000256" key="8">
    <source>
        <dbReference type="ARBA" id="ARBA00023136"/>
    </source>
</evidence>
<evidence type="ECO:0000313" key="11">
    <source>
        <dbReference type="EMBL" id="EAY24516.1"/>
    </source>
</evidence>
<comment type="subcellular location">
    <subcellularLocation>
        <location evidence="1">Cell inner membrane</location>
        <topology evidence="1">Multi-pass membrane protein</topology>
    </subcellularLocation>
</comment>
<dbReference type="PANTHER" id="PTHR36106">
    <property type="entry name" value="ANAEROBIC C4-DICARBOXYLATE TRANSPORTER DCUB"/>
    <property type="match status" value="1"/>
</dbReference>
<keyword evidence="4" id="KW-1003">Cell membrane</keyword>
<keyword evidence="8 10" id="KW-0472">Membrane</keyword>
<protein>
    <recommendedName>
        <fullName evidence="9">C4-dicarboxylate transporter DcuA</fullName>
    </recommendedName>
</protein>
<keyword evidence="7 10" id="KW-1133">Transmembrane helix</keyword>
<evidence type="ECO:0000256" key="9">
    <source>
        <dbReference type="ARBA" id="ARBA00039380"/>
    </source>
</evidence>
<dbReference type="eggNOG" id="COG2704">
    <property type="taxonomic scope" value="Bacteria"/>
</dbReference>
<keyword evidence="3" id="KW-0813">Transport</keyword>
<accession>A1ZYL3</accession>
<evidence type="ECO:0000256" key="4">
    <source>
        <dbReference type="ARBA" id="ARBA00022475"/>
    </source>
</evidence>
<evidence type="ECO:0000256" key="1">
    <source>
        <dbReference type="ARBA" id="ARBA00004429"/>
    </source>
</evidence>
<reference evidence="11 12" key="1">
    <citation type="submission" date="2007-01" db="EMBL/GenBank/DDBJ databases">
        <authorList>
            <person name="Haygood M."/>
            <person name="Podell S."/>
            <person name="Anderson C."/>
            <person name="Hopkinson B."/>
            <person name="Roe K."/>
            <person name="Barbeau K."/>
            <person name="Gaasterland T."/>
            <person name="Ferriera S."/>
            <person name="Johnson J."/>
            <person name="Kravitz S."/>
            <person name="Beeson K."/>
            <person name="Sutton G."/>
            <person name="Rogers Y.-H."/>
            <person name="Friedman R."/>
            <person name="Frazier M."/>
            <person name="Venter J.C."/>
        </authorList>
    </citation>
    <scope>NUCLEOTIDE SEQUENCE [LARGE SCALE GENOMIC DNA]</scope>
    <source>
        <strain evidence="11 12">ATCC 23134</strain>
    </source>
</reference>
<evidence type="ECO:0000256" key="7">
    <source>
        <dbReference type="ARBA" id="ARBA00022989"/>
    </source>
</evidence>
<evidence type="ECO:0000256" key="5">
    <source>
        <dbReference type="ARBA" id="ARBA00022519"/>
    </source>
</evidence>
<feature type="transmembrane region" description="Helical" evidence="10">
    <location>
        <begin position="24"/>
        <end position="45"/>
    </location>
</feature>
<dbReference type="GO" id="GO:0005886">
    <property type="term" value="C:plasma membrane"/>
    <property type="evidence" value="ECO:0007669"/>
    <property type="project" value="UniProtKB-SubCell"/>
</dbReference>
<proteinExistence type="inferred from homology"/>
<dbReference type="EMBL" id="AAWS01000067">
    <property type="protein sequence ID" value="EAY24516.1"/>
    <property type="molecule type" value="Genomic_DNA"/>
</dbReference>
<keyword evidence="6 10" id="KW-0812">Transmembrane</keyword>
<organism evidence="11 12">
    <name type="scientific">Microscilla marina ATCC 23134</name>
    <dbReference type="NCBI Taxonomy" id="313606"/>
    <lineage>
        <taxon>Bacteria</taxon>
        <taxon>Pseudomonadati</taxon>
        <taxon>Bacteroidota</taxon>
        <taxon>Cytophagia</taxon>
        <taxon>Cytophagales</taxon>
        <taxon>Microscillaceae</taxon>
        <taxon>Microscilla</taxon>
    </lineage>
</organism>
<evidence type="ECO:0000256" key="2">
    <source>
        <dbReference type="ARBA" id="ARBA00006413"/>
    </source>
</evidence>
<dbReference type="InterPro" id="IPR004668">
    <property type="entry name" value="Anaer_Dcu_memb_transpt"/>
</dbReference>
<evidence type="ECO:0000256" key="6">
    <source>
        <dbReference type="ARBA" id="ARBA00022692"/>
    </source>
</evidence>
<evidence type="ECO:0000256" key="3">
    <source>
        <dbReference type="ARBA" id="ARBA00022448"/>
    </source>
</evidence>
<evidence type="ECO:0000313" key="12">
    <source>
        <dbReference type="Proteomes" id="UP000004095"/>
    </source>
</evidence>
<gene>
    <name evidence="11" type="ORF">M23134_06258</name>
</gene>